<feature type="transmembrane region" description="Helical" evidence="1">
    <location>
        <begin position="339"/>
        <end position="356"/>
    </location>
</feature>
<feature type="transmembrane region" description="Helical" evidence="1">
    <location>
        <begin position="158"/>
        <end position="175"/>
    </location>
</feature>
<sequence length="541" mass="62551">MKSPLLKIITLTLLVFTALFLRVNHLHSLPPALFSDEVDIANQVKSFRNFQTDYYGNPYPIHFHSFSDWRTPLQIYSSVLVSFFTSDPILIVRLPSVIFSVLSIIVFYLLTNSFLAALLLTLSPWSIHFGRIGFEVSGMLFCLLAGIHLWLKFTKKPRILFLILSLLFLCLSPYFYSTAKLFIVFLVPLLLLIWSKTLKNISPKSLVILSLFGLLFLSPLIIDTVRGRAGYRFSYISILTEPHREQITDTLRYQDILLSHPGEIGVKTPLLSFILHNKLELVIEKFIGNYFSSFSTTFLFLQGDGNLRQGFGNHGLFYLIDFLLIFIGLVIYFKKPDKLGTFFLIFLIFSPIPFSLTRDSVTPHATRLIFILLPLLYFSSLALKKYLIFLPFYLISFLLFWHQYTIHYPQLSARFWHYNLREAVLAAKAISTTKPVYFSDSYEPFLPFFLLYFPYTNPVNDPNLVRNIQPIDNSLISGQVIDNHYFFGHLNWDQAPTSSDSLFVLPQSQFENLSNRSSFKIITKVDRYYLSAEAFYLVTPL</sequence>
<proteinExistence type="predicted"/>
<protein>
    <recommendedName>
        <fullName evidence="4">Glycosyltransferase RgtA/B/C/D-like domain-containing protein</fullName>
    </recommendedName>
</protein>
<feature type="transmembrane region" description="Helical" evidence="1">
    <location>
        <begin position="181"/>
        <end position="198"/>
    </location>
</feature>
<feature type="transmembrane region" description="Helical" evidence="1">
    <location>
        <begin position="386"/>
        <end position="404"/>
    </location>
</feature>
<keyword evidence="1" id="KW-0472">Membrane</keyword>
<feature type="transmembrane region" description="Helical" evidence="1">
    <location>
        <begin position="73"/>
        <end position="92"/>
    </location>
</feature>
<organism evidence="2 3">
    <name type="scientific">Candidatus Shapirobacteria bacterium CG06_land_8_20_14_3_00_40_12</name>
    <dbReference type="NCBI Taxonomy" id="1974881"/>
    <lineage>
        <taxon>Bacteria</taxon>
        <taxon>Candidatus Shapironibacteriota</taxon>
    </lineage>
</organism>
<feature type="transmembrane region" description="Helical" evidence="1">
    <location>
        <begin position="132"/>
        <end position="151"/>
    </location>
</feature>
<comment type="caution">
    <text evidence="2">The sequence shown here is derived from an EMBL/GenBank/DDBJ whole genome shotgun (WGS) entry which is preliminary data.</text>
</comment>
<feature type="transmembrane region" description="Helical" evidence="1">
    <location>
        <begin position="205"/>
        <end position="222"/>
    </location>
</feature>
<evidence type="ECO:0000313" key="2">
    <source>
        <dbReference type="EMBL" id="PIU73231.1"/>
    </source>
</evidence>
<dbReference type="AlphaFoldDB" id="A0A2M7ARK2"/>
<keyword evidence="1" id="KW-0812">Transmembrane</keyword>
<reference evidence="3" key="1">
    <citation type="submission" date="2017-09" db="EMBL/GenBank/DDBJ databases">
        <title>Depth-based differentiation of microbial function through sediment-hosted aquifers and enrichment of novel symbionts in the deep terrestrial subsurface.</title>
        <authorList>
            <person name="Probst A.J."/>
            <person name="Ladd B."/>
            <person name="Jarett J.K."/>
            <person name="Geller-Mcgrath D.E."/>
            <person name="Sieber C.M.K."/>
            <person name="Emerson J.B."/>
            <person name="Anantharaman K."/>
            <person name="Thomas B.C."/>
            <person name="Malmstrom R."/>
            <person name="Stieglmeier M."/>
            <person name="Klingl A."/>
            <person name="Woyke T."/>
            <person name="Ryan C.M."/>
            <person name="Banfield J.F."/>
        </authorList>
    </citation>
    <scope>NUCLEOTIDE SEQUENCE [LARGE SCALE GENOMIC DNA]</scope>
</reference>
<gene>
    <name evidence="2" type="ORF">COS78_03410</name>
</gene>
<name>A0A2M7ARK2_9BACT</name>
<evidence type="ECO:0000256" key="1">
    <source>
        <dbReference type="SAM" id="Phobius"/>
    </source>
</evidence>
<keyword evidence="1" id="KW-1133">Transmembrane helix</keyword>
<evidence type="ECO:0008006" key="4">
    <source>
        <dbReference type="Google" id="ProtNLM"/>
    </source>
</evidence>
<feature type="transmembrane region" description="Helical" evidence="1">
    <location>
        <begin position="315"/>
        <end position="332"/>
    </location>
</feature>
<feature type="transmembrane region" description="Helical" evidence="1">
    <location>
        <begin position="362"/>
        <end position="379"/>
    </location>
</feature>
<accession>A0A2M7ARK2</accession>
<evidence type="ECO:0000313" key="3">
    <source>
        <dbReference type="Proteomes" id="UP000231407"/>
    </source>
</evidence>
<feature type="transmembrane region" description="Helical" evidence="1">
    <location>
        <begin position="99"/>
        <end position="120"/>
    </location>
</feature>
<dbReference type="Proteomes" id="UP000231407">
    <property type="component" value="Unassembled WGS sequence"/>
</dbReference>
<dbReference type="EMBL" id="PEWA01000047">
    <property type="protein sequence ID" value="PIU73231.1"/>
    <property type="molecule type" value="Genomic_DNA"/>
</dbReference>